<evidence type="ECO:0000313" key="2">
    <source>
        <dbReference type="Proteomes" id="UP000887565"/>
    </source>
</evidence>
<accession>A0A915HT22</accession>
<evidence type="ECO:0000256" key="1">
    <source>
        <dbReference type="SAM" id="Phobius"/>
    </source>
</evidence>
<reference evidence="3" key="1">
    <citation type="submission" date="2022-11" db="UniProtKB">
        <authorList>
            <consortium name="WormBaseParasite"/>
        </authorList>
    </citation>
    <scope>IDENTIFICATION</scope>
</reference>
<organism evidence="2 3">
    <name type="scientific">Romanomermis culicivorax</name>
    <name type="common">Nematode worm</name>
    <dbReference type="NCBI Taxonomy" id="13658"/>
    <lineage>
        <taxon>Eukaryota</taxon>
        <taxon>Metazoa</taxon>
        <taxon>Ecdysozoa</taxon>
        <taxon>Nematoda</taxon>
        <taxon>Enoplea</taxon>
        <taxon>Dorylaimia</taxon>
        <taxon>Mermithida</taxon>
        <taxon>Mermithoidea</taxon>
        <taxon>Mermithidae</taxon>
        <taxon>Romanomermis</taxon>
    </lineage>
</organism>
<name>A0A915HT22_ROMCU</name>
<dbReference type="PANTHER" id="PTHR21679">
    <property type="entry name" value="DOMAIN OF UNKNOWN FUNCTION DB DOMAIN-CONTAINING PROTEIN-RELATED"/>
    <property type="match status" value="1"/>
</dbReference>
<feature type="transmembrane region" description="Helical" evidence="1">
    <location>
        <begin position="20"/>
        <end position="41"/>
    </location>
</feature>
<proteinExistence type="predicted"/>
<protein>
    <recommendedName>
        <fullName evidence="4">Domain of unknown function DB domain-containing protein</fullName>
    </recommendedName>
</protein>
<dbReference type="Proteomes" id="UP000887565">
    <property type="component" value="Unplaced"/>
</dbReference>
<sequence>MKCRYFLCTFVGGSSFKTYLVLLSILVTFLLLYAIIVALISQDAILESEWKNGIVPLARANQMYRNCCKAVDLKPGCFEACRYDLTLKTAPSSTMTPKGRTFQGPTFTVKVKPSLHSDPQARHVFFENQDQNMCDLNDSIERFVRCANGIKKPKDIRQCCLKMGATTKEGSSCDVYCDPKSFQGIGQMKRPVHCALTFRRILYCHYINLEE</sequence>
<evidence type="ECO:0008006" key="4">
    <source>
        <dbReference type="Google" id="ProtNLM"/>
    </source>
</evidence>
<keyword evidence="1" id="KW-0812">Transmembrane</keyword>
<dbReference type="AlphaFoldDB" id="A0A915HT22"/>
<keyword evidence="2" id="KW-1185">Reference proteome</keyword>
<evidence type="ECO:0000313" key="3">
    <source>
        <dbReference type="WBParaSite" id="nRc.2.0.1.t04681-RA"/>
    </source>
</evidence>
<keyword evidence="1" id="KW-0472">Membrane</keyword>
<keyword evidence="1" id="KW-1133">Transmembrane helix</keyword>
<dbReference type="WBParaSite" id="nRc.2.0.1.t04681-RA">
    <property type="protein sequence ID" value="nRc.2.0.1.t04681-RA"/>
    <property type="gene ID" value="nRc.2.0.1.g04681"/>
</dbReference>